<proteinExistence type="inferred from homology"/>
<feature type="active site" description="Nucleophile" evidence="5">
    <location>
        <position position="242"/>
    </location>
</feature>
<dbReference type="GO" id="GO:0003723">
    <property type="term" value="F:RNA binding"/>
    <property type="evidence" value="ECO:0007669"/>
    <property type="project" value="UniProtKB-UniRule"/>
</dbReference>
<dbReference type="PANTHER" id="PTHR22807">
    <property type="entry name" value="NOP2 YEAST -RELATED NOL1/NOP2/FMU SUN DOMAIN-CONTAINING"/>
    <property type="match status" value="1"/>
</dbReference>
<sequence length="314" mass="34106">MSTPDGIPAFLVQQVQAAYSEDIANQIFDGYQQAAQRPTTLRANTLKASADDVAAALDEAGIPYEHVPWYKDAFVVDAPSERDVWGMDIYRKGGIYLQSLSSMLPPLALAPREGADILDMCAAPGGKTSQIAALTHGAAHICACELNVPRAEKLQYNMDKQGVANLQIMRVDARKLDEFFSFDQVLLDAPCTGTGTVRAGDPKAEKRITKQLLSKVTRSQRALLDRGLTVLKRGGTLIYSTCSILPEENELMLASVLKRHRDCELVPLDPQALAAAPDNPELALPCLPNGLEGTITVRPTRLFEGFFIAAIKKA</sequence>
<evidence type="ECO:0000256" key="4">
    <source>
        <dbReference type="ARBA" id="ARBA00022884"/>
    </source>
</evidence>
<dbReference type="AlphaFoldDB" id="A0A3E4QR28"/>
<dbReference type="RefSeq" id="WP_117679793.1">
    <property type="nucleotide sequence ID" value="NZ_QSRJ01000008.1"/>
</dbReference>
<evidence type="ECO:0000259" key="6">
    <source>
        <dbReference type="PROSITE" id="PS51686"/>
    </source>
</evidence>
<dbReference type="EMBL" id="QSRJ01000008">
    <property type="protein sequence ID" value="RGL09649.1"/>
    <property type="molecule type" value="Genomic_DNA"/>
</dbReference>
<dbReference type="InterPro" id="IPR054728">
    <property type="entry name" value="RsmB-like_ferredoxin"/>
</dbReference>
<feature type="binding site" evidence="5">
    <location>
        <position position="172"/>
    </location>
    <ligand>
        <name>S-adenosyl-L-methionine</name>
        <dbReference type="ChEBI" id="CHEBI:59789"/>
    </ligand>
</feature>
<dbReference type="Proteomes" id="UP000260943">
    <property type="component" value="Unassembled WGS sequence"/>
</dbReference>
<dbReference type="Pfam" id="PF22458">
    <property type="entry name" value="RsmF-B_ferredox"/>
    <property type="match status" value="1"/>
</dbReference>
<gene>
    <name evidence="7" type="ORF">DXC81_07080</name>
</gene>
<keyword evidence="3 5" id="KW-0949">S-adenosyl-L-methionine</keyword>
<dbReference type="Pfam" id="PF01189">
    <property type="entry name" value="Methyltr_RsmB-F"/>
    <property type="match status" value="1"/>
</dbReference>
<feature type="binding site" evidence="5">
    <location>
        <begin position="121"/>
        <end position="127"/>
    </location>
    <ligand>
        <name>S-adenosyl-L-methionine</name>
        <dbReference type="ChEBI" id="CHEBI:59789"/>
    </ligand>
</feature>
<name>A0A3E4QR28_9ACTN</name>
<evidence type="ECO:0000313" key="8">
    <source>
        <dbReference type="Proteomes" id="UP000260943"/>
    </source>
</evidence>
<dbReference type="GO" id="GO:0008173">
    <property type="term" value="F:RNA methyltransferase activity"/>
    <property type="evidence" value="ECO:0007669"/>
    <property type="project" value="InterPro"/>
</dbReference>
<dbReference type="PROSITE" id="PS51686">
    <property type="entry name" value="SAM_MT_RSMB_NOP"/>
    <property type="match status" value="1"/>
</dbReference>
<feature type="domain" description="SAM-dependent MTase RsmB/NOP-type" evidence="6">
    <location>
        <begin position="29"/>
        <end position="314"/>
    </location>
</feature>
<feature type="binding site" evidence="5">
    <location>
        <position position="188"/>
    </location>
    <ligand>
        <name>S-adenosyl-L-methionine</name>
        <dbReference type="ChEBI" id="CHEBI:59789"/>
    </ligand>
</feature>
<comment type="similarity">
    <text evidence="5">Belongs to the class I-like SAM-binding methyltransferase superfamily. RsmB/NOP family.</text>
</comment>
<accession>A0A3E4QR28</accession>
<dbReference type="InterPro" id="IPR049560">
    <property type="entry name" value="MeTrfase_RsmB-F_NOP2_cat"/>
</dbReference>
<organism evidence="7 8">
    <name type="scientific">Collinsella tanakaei</name>
    <dbReference type="NCBI Taxonomy" id="626935"/>
    <lineage>
        <taxon>Bacteria</taxon>
        <taxon>Bacillati</taxon>
        <taxon>Actinomycetota</taxon>
        <taxon>Coriobacteriia</taxon>
        <taxon>Coriobacteriales</taxon>
        <taxon>Coriobacteriaceae</taxon>
        <taxon>Collinsella</taxon>
    </lineage>
</organism>
<dbReference type="SUPFAM" id="SSF53335">
    <property type="entry name" value="S-adenosyl-L-methionine-dependent methyltransferases"/>
    <property type="match status" value="1"/>
</dbReference>
<feature type="binding site" evidence="5">
    <location>
        <position position="145"/>
    </location>
    <ligand>
        <name>S-adenosyl-L-methionine</name>
        <dbReference type="ChEBI" id="CHEBI:59789"/>
    </ligand>
</feature>
<dbReference type="CDD" id="cd02440">
    <property type="entry name" value="AdoMet_MTases"/>
    <property type="match status" value="1"/>
</dbReference>
<dbReference type="GO" id="GO:0001510">
    <property type="term" value="P:RNA methylation"/>
    <property type="evidence" value="ECO:0007669"/>
    <property type="project" value="InterPro"/>
</dbReference>
<evidence type="ECO:0000256" key="3">
    <source>
        <dbReference type="ARBA" id="ARBA00022691"/>
    </source>
</evidence>
<dbReference type="InterPro" id="IPR029063">
    <property type="entry name" value="SAM-dependent_MTases_sf"/>
</dbReference>
<dbReference type="PANTHER" id="PTHR22807:SF61">
    <property type="entry name" value="NOL1_NOP2_SUN FAMILY PROTEIN _ ANTITERMINATION NUSB DOMAIN-CONTAINING PROTEIN"/>
    <property type="match status" value="1"/>
</dbReference>
<evidence type="ECO:0000313" key="7">
    <source>
        <dbReference type="EMBL" id="RGL09649.1"/>
    </source>
</evidence>
<keyword evidence="2 5" id="KW-0808">Transferase</keyword>
<evidence type="ECO:0000256" key="1">
    <source>
        <dbReference type="ARBA" id="ARBA00022603"/>
    </source>
</evidence>
<reference evidence="7 8" key="1">
    <citation type="submission" date="2018-08" db="EMBL/GenBank/DDBJ databases">
        <title>A genome reference for cultivated species of the human gut microbiota.</title>
        <authorList>
            <person name="Zou Y."/>
            <person name="Xue W."/>
            <person name="Luo G."/>
        </authorList>
    </citation>
    <scope>NUCLEOTIDE SEQUENCE [LARGE SCALE GENOMIC DNA]</scope>
    <source>
        <strain evidence="7 8">TF08-14</strain>
    </source>
</reference>
<evidence type="ECO:0000256" key="2">
    <source>
        <dbReference type="ARBA" id="ARBA00022679"/>
    </source>
</evidence>
<dbReference type="InterPro" id="IPR001678">
    <property type="entry name" value="MeTrfase_RsmB-F_NOP2_dom"/>
</dbReference>
<dbReference type="Gene3D" id="3.40.50.150">
    <property type="entry name" value="Vaccinia Virus protein VP39"/>
    <property type="match status" value="1"/>
</dbReference>
<dbReference type="PRINTS" id="PR02008">
    <property type="entry name" value="RCMTFAMILY"/>
</dbReference>
<protein>
    <submittedName>
        <fullName evidence="7">RsmB/NOP family class I SAM-dependent RNA methyltransferase</fullName>
    </submittedName>
</protein>
<evidence type="ECO:0000256" key="5">
    <source>
        <dbReference type="PROSITE-ProRule" id="PRU01023"/>
    </source>
</evidence>
<dbReference type="InterPro" id="IPR023267">
    <property type="entry name" value="RCMT"/>
</dbReference>
<keyword evidence="4 5" id="KW-0694">RNA-binding</keyword>
<comment type="caution">
    <text evidence="7">The sequence shown here is derived from an EMBL/GenBank/DDBJ whole genome shotgun (WGS) entry which is preliminary data.</text>
</comment>
<keyword evidence="1 5" id="KW-0489">Methyltransferase</keyword>